<dbReference type="InterPro" id="IPR011701">
    <property type="entry name" value="MFS"/>
</dbReference>
<feature type="transmembrane region" description="Helical" evidence="7">
    <location>
        <begin position="278"/>
        <end position="298"/>
    </location>
</feature>
<name>A0A6A6BGB2_9PEZI</name>
<feature type="transmembrane region" description="Helical" evidence="7">
    <location>
        <begin position="209"/>
        <end position="228"/>
    </location>
</feature>
<reference evidence="9" key="1">
    <citation type="journal article" date="2020" name="Stud. Mycol.">
        <title>101 Dothideomycetes genomes: a test case for predicting lifestyles and emergence of pathogens.</title>
        <authorList>
            <person name="Haridas S."/>
            <person name="Albert R."/>
            <person name="Binder M."/>
            <person name="Bloem J."/>
            <person name="Labutti K."/>
            <person name="Salamov A."/>
            <person name="Andreopoulos B."/>
            <person name="Baker S."/>
            <person name="Barry K."/>
            <person name="Bills G."/>
            <person name="Bluhm B."/>
            <person name="Cannon C."/>
            <person name="Castanera R."/>
            <person name="Culley D."/>
            <person name="Daum C."/>
            <person name="Ezra D."/>
            <person name="Gonzalez J."/>
            <person name="Henrissat B."/>
            <person name="Kuo A."/>
            <person name="Liang C."/>
            <person name="Lipzen A."/>
            <person name="Lutzoni F."/>
            <person name="Magnuson J."/>
            <person name="Mondo S."/>
            <person name="Nolan M."/>
            <person name="Ohm R."/>
            <person name="Pangilinan J."/>
            <person name="Park H.-J."/>
            <person name="Ramirez L."/>
            <person name="Alfaro M."/>
            <person name="Sun H."/>
            <person name="Tritt A."/>
            <person name="Yoshinaga Y."/>
            <person name="Zwiers L.-H."/>
            <person name="Turgeon B."/>
            <person name="Goodwin S."/>
            <person name="Spatafora J."/>
            <person name="Crous P."/>
            <person name="Grigoriev I."/>
        </authorList>
    </citation>
    <scope>NUCLEOTIDE SEQUENCE</scope>
    <source>
        <strain evidence="9">CBS 121167</strain>
    </source>
</reference>
<dbReference type="PANTHER" id="PTHR42718:SF9">
    <property type="entry name" value="MAJOR FACILITATOR SUPERFAMILY MULTIDRUG TRANSPORTER MFSC"/>
    <property type="match status" value="1"/>
</dbReference>
<comment type="subcellular location">
    <subcellularLocation>
        <location evidence="1">Membrane</location>
        <topology evidence="1">Multi-pass membrane protein</topology>
    </subcellularLocation>
</comment>
<dbReference type="AlphaFoldDB" id="A0A6A6BGB2"/>
<keyword evidence="5 7" id="KW-0472">Membrane</keyword>
<feature type="transmembrane region" description="Helical" evidence="7">
    <location>
        <begin position="53"/>
        <end position="73"/>
    </location>
</feature>
<evidence type="ECO:0000313" key="10">
    <source>
        <dbReference type="Proteomes" id="UP000799438"/>
    </source>
</evidence>
<dbReference type="RefSeq" id="XP_033398891.1">
    <property type="nucleotide sequence ID" value="XM_033545646.1"/>
</dbReference>
<feature type="transmembrane region" description="Helical" evidence="7">
    <location>
        <begin position="435"/>
        <end position="454"/>
    </location>
</feature>
<evidence type="ECO:0000256" key="5">
    <source>
        <dbReference type="ARBA" id="ARBA00023136"/>
    </source>
</evidence>
<dbReference type="GO" id="GO:0022857">
    <property type="term" value="F:transmembrane transporter activity"/>
    <property type="evidence" value="ECO:0007669"/>
    <property type="project" value="InterPro"/>
</dbReference>
<dbReference type="Gene3D" id="1.20.1250.20">
    <property type="entry name" value="MFS general substrate transporter like domains"/>
    <property type="match status" value="1"/>
</dbReference>
<evidence type="ECO:0000256" key="3">
    <source>
        <dbReference type="ARBA" id="ARBA00022692"/>
    </source>
</evidence>
<sequence length="486" mass="51901">MAIRFPIVDHRKPAVAWAIVVTACVANFIDLFQSSMVLFALNDIRPDMGFSAVNLNWVVLSYTLTFATFLLPADQMADRLGLRITFIAGTLTLAWTNVLSAWAPNQKGLLAGRALADVGAAGASATGIAIISHLFPPGKAQNAGLAAYVSCAPLGTILGVIIGALLTAFSVGWRANFWLTFILAILVSVIGLLLLPAYEVDAERKARKIDYIGLFAFITGTALFIYGLNDAERLGLKDPAILVNMILGALMLISFPYIERKISDPVLPPAILLNRQVIVPLSTFAITGGCWVTWFFVATQASLNLLHYKVVLAACYFLPATGAAVIGGVVGNALVDRGYPKIPIVGGYTISVGALVPWGFVAPKYGIWFVIVFSMLYLFASPPITVGAQSIILHNIPVGDHGTASALMYVAYQFGSSLFDMNTESGMKDAYHNAMWTLLALTAAGYVTFVVFYLGNRAVSGSPSAPVERLEKEHKSPDGGSNGSNV</sequence>
<dbReference type="PANTHER" id="PTHR42718">
    <property type="entry name" value="MAJOR FACILITATOR SUPERFAMILY MULTIDRUG TRANSPORTER MFSC"/>
    <property type="match status" value="1"/>
</dbReference>
<feature type="transmembrane region" description="Helical" evidence="7">
    <location>
        <begin position="177"/>
        <end position="197"/>
    </location>
</feature>
<dbReference type="SUPFAM" id="SSF103473">
    <property type="entry name" value="MFS general substrate transporter"/>
    <property type="match status" value="1"/>
</dbReference>
<feature type="compositionally biased region" description="Basic and acidic residues" evidence="6">
    <location>
        <begin position="468"/>
        <end position="477"/>
    </location>
</feature>
<dbReference type="GO" id="GO:0016020">
    <property type="term" value="C:membrane"/>
    <property type="evidence" value="ECO:0007669"/>
    <property type="project" value="UniProtKB-SubCell"/>
</dbReference>
<protein>
    <recommendedName>
        <fullName evidence="8">Major facilitator superfamily (MFS) profile domain-containing protein</fullName>
    </recommendedName>
</protein>
<dbReference type="Pfam" id="PF07690">
    <property type="entry name" value="MFS_1"/>
    <property type="match status" value="1"/>
</dbReference>
<evidence type="ECO:0000256" key="2">
    <source>
        <dbReference type="ARBA" id="ARBA00022448"/>
    </source>
</evidence>
<evidence type="ECO:0000313" key="9">
    <source>
        <dbReference type="EMBL" id="KAF2143179.1"/>
    </source>
</evidence>
<feature type="transmembrane region" description="Helical" evidence="7">
    <location>
        <begin position="367"/>
        <end position="386"/>
    </location>
</feature>
<accession>A0A6A6BGB2</accession>
<feature type="transmembrane region" description="Helical" evidence="7">
    <location>
        <begin position="310"/>
        <end position="335"/>
    </location>
</feature>
<proteinExistence type="predicted"/>
<feature type="transmembrane region" description="Helical" evidence="7">
    <location>
        <begin position="147"/>
        <end position="171"/>
    </location>
</feature>
<keyword evidence="10" id="KW-1185">Reference proteome</keyword>
<feature type="transmembrane region" description="Helical" evidence="7">
    <location>
        <begin position="240"/>
        <end position="258"/>
    </location>
</feature>
<keyword evidence="4 7" id="KW-1133">Transmembrane helix</keyword>
<dbReference type="PROSITE" id="PS51257">
    <property type="entry name" value="PROKAR_LIPOPROTEIN"/>
    <property type="match status" value="1"/>
</dbReference>
<feature type="transmembrane region" description="Helical" evidence="7">
    <location>
        <begin position="80"/>
        <end position="102"/>
    </location>
</feature>
<evidence type="ECO:0000259" key="8">
    <source>
        <dbReference type="PROSITE" id="PS50850"/>
    </source>
</evidence>
<feature type="region of interest" description="Disordered" evidence="6">
    <location>
        <begin position="461"/>
        <end position="486"/>
    </location>
</feature>
<dbReference type="OrthoDB" id="2130629at2759"/>
<dbReference type="InterPro" id="IPR036259">
    <property type="entry name" value="MFS_trans_sf"/>
</dbReference>
<feature type="transmembrane region" description="Helical" evidence="7">
    <location>
        <begin position="398"/>
        <end position="415"/>
    </location>
</feature>
<feature type="transmembrane region" description="Helical" evidence="7">
    <location>
        <begin position="14"/>
        <end position="41"/>
    </location>
</feature>
<feature type="domain" description="Major facilitator superfamily (MFS) profile" evidence="8">
    <location>
        <begin position="19"/>
        <end position="457"/>
    </location>
</feature>
<evidence type="ECO:0000256" key="7">
    <source>
        <dbReference type="SAM" id="Phobius"/>
    </source>
</evidence>
<gene>
    <name evidence="9" type="ORF">K452DRAFT_350308</name>
</gene>
<dbReference type="InterPro" id="IPR020846">
    <property type="entry name" value="MFS_dom"/>
</dbReference>
<evidence type="ECO:0000256" key="4">
    <source>
        <dbReference type="ARBA" id="ARBA00022989"/>
    </source>
</evidence>
<dbReference type="Proteomes" id="UP000799438">
    <property type="component" value="Unassembled WGS sequence"/>
</dbReference>
<keyword evidence="2" id="KW-0813">Transport</keyword>
<dbReference type="EMBL" id="ML995482">
    <property type="protein sequence ID" value="KAF2143179.1"/>
    <property type="molecule type" value="Genomic_DNA"/>
</dbReference>
<feature type="transmembrane region" description="Helical" evidence="7">
    <location>
        <begin position="114"/>
        <end position="135"/>
    </location>
</feature>
<organism evidence="9 10">
    <name type="scientific">Aplosporella prunicola CBS 121167</name>
    <dbReference type="NCBI Taxonomy" id="1176127"/>
    <lineage>
        <taxon>Eukaryota</taxon>
        <taxon>Fungi</taxon>
        <taxon>Dikarya</taxon>
        <taxon>Ascomycota</taxon>
        <taxon>Pezizomycotina</taxon>
        <taxon>Dothideomycetes</taxon>
        <taxon>Dothideomycetes incertae sedis</taxon>
        <taxon>Botryosphaeriales</taxon>
        <taxon>Aplosporellaceae</taxon>
        <taxon>Aplosporella</taxon>
    </lineage>
</organism>
<evidence type="ECO:0000256" key="6">
    <source>
        <dbReference type="SAM" id="MobiDB-lite"/>
    </source>
</evidence>
<dbReference type="PROSITE" id="PS50850">
    <property type="entry name" value="MFS"/>
    <property type="match status" value="1"/>
</dbReference>
<dbReference type="GeneID" id="54303154"/>
<feature type="transmembrane region" description="Helical" evidence="7">
    <location>
        <begin position="342"/>
        <end position="361"/>
    </location>
</feature>
<evidence type="ECO:0000256" key="1">
    <source>
        <dbReference type="ARBA" id="ARBA00004141"/>
    </source>
</evidence>
<keyword evidence="3 7" id="KW-0812">Transmembrane</keyword>